<dbReference type="CDD" id="cd00167">
    <property type="entry name" value="SANT"/>
    <property type="match status" value="1"/>
</dbReference>
<gene>
    <name evidence="1" type="ORF">QVD17_40772</name>
</gene>
<dbReference type="PANTHER" id="PTHR14000:SF6">
    <property type="entry name" value="OS02G0631200 PROTEIN"/>
    <property type="match status" value="1"/>
</dbReference>
<accession>A0AAD8JU54</accession>
<dbReference type="AlphaFoldDB" id="A0AAD8JU54"/>
<protein>
    <recommendedName>
        <fullName evidence="3">Homeodomain-like protein</fullName>
    </recommendedName>
</protein>
<evidence type="ECO:0000313" key="2">
    <source>
        <dbReference type="Proteomes" id="UP001229421"/>
    </source>
</evidence>
<dbReference type="InterPro" id="IPR022228">
    <property type="entry name" value="DUF3755"/>
</dbReference>
<evidence type="ECO:0008006" key="3">
    <source>
        <dbReference type="Google" id="ProtNLM"/>
    </source>
</evidence>
<organism evidence="1 2">
    <name type="scientific">Tagetes erecta</name>
    <name type="common">African marigold</name>
    <dbReference type="NCBI Taxonomy" id="13708"/>
    <lineage>
        <taxon>Eukaryota</taxon>
        <taxon>Viridiplantae</taxon>
        <taxon>Streptophyta</taxon>
        <taxon>Embryophyta</taxon>
        <taxon>Tracheophyta</taxon>
        <taxon>Spermatophyta</taxon>
        <taxon>Magnoliopsida</taxon>
        <taxon>eudicotyledons</taxon>
        <taxon>Gunneridae</taxon>
        <taxon>Pentapetalae</taxon>
        <taxon>asterids</taxon>
        <taxon>campanulids</taxon>
        <taxon>Asterales</taxon>
        <taxon>Asteraceae</taxon>
        <taxon>Asteroideae</taxon>
        <taxon>Heliantheae alliance</taxon>
        <taxon>Tageteae</taxon>
        <taxon>Tagetes</taxon>
    </lineage>
</organism>
<dbReference type="PANTHER" id="PTHR14000">
    <property type="entry name" value="FINGER CCCH DOMAIN PROTEIN, PUTATIVE (DUF3755)-RELATED"/>
    <property type="match status" value="1"/>
</dbReference>
<dbReference type="Pfam" id="PF12579">
    <property type="entry name" value="DUF3755"/>
    <property type="match status" value="1"/>
</dbReference>
<sequence length="305" mass="34009">MDSGFYYDQTLSYVPNRHAISFQSSAIDSTSEMIMMRDYYRMNNGTGNSNSNSNSNSNTSGMMFSGNYGMVSGSSGYAHLGNACVSVHSDSGPGLKHDAGLAVEWSVEEQDKLEEGISKYADEPSIMKCVKIAATLRDKTVRDVALRCRWLSSKRRKHDEQKLWKKLKDKKDKVLEFSSKPNISSKSTLNVAPFSVTMNNRFQSGSVPFDALSVPIRRLLEQNNQVLGQISANISALKLQDNINLFSHAKNNITTILKDMRYLPGPPLPVSLNTDLVNNTMLTSTLTTTFGSQNRMRLKQEVPHY</sequence>
<name>A0AAD8JU54_TARER</name>
<proteinExistence type="predicted"/>
<evidence type="ECO:0000313" key="1">
    <source>
        <dbReference type="EMBL" id="KAK1408747.1"/>
    </source>
</evidence>
<dbReference type="InterPro" id="IPR001005">
    <property type="entry name" value="SANT/Myb"/>
</dbReference>
<keyword evidence="2" id="KW-1185">Reference proteome</keyword>
<dbReference type="Proteomes" id="UP001229421">
    <property type="component" value="Unassembled WGS sequence"/>
</dbReference>
<dbReference type="EMBL" id="JAUHHV010000011">
    <property type="protein sequence ID" value="KAK1408747.1"/>
    <property type="molecule type" value="Genomic_DNA"/>
</dbReference>
<reference evidence="1" key="1">
    <citation type="journal article" date="2023" name="bioRxiv">
        <title>Improved chromosome-level genome assembly for marigold (Tagetes erecta).</title>
        <authorList>
            <person name="Jiang F."/>
            <person name="Yuan L."/>
            <person name="Wang S."/>
            <person name="Wang H."/>
            <person name="Xu D."/>
            <person name="Wang A."/>
            <person name="Fan W."/>
        </authorList>
    </citation>
    <scope>NUCLEOTIDE SEQUENCE</scope>
    <source>
        <strain evidence="1">WSJ</strain>
        <tissue evidence="1">Leaf</tissue>
    </source>
</reference>
<comment type="caution">
    <text evidence="1">The sequence shown here is derived from an EMBL/GenBank/DDBJ whole genome shotgun (WGS) entry which is preliminary data.</text>
</comment>